<evidence type="ECO:0000313" key="3">
    <source>
        <dbReference type="Proteomes" id="UP000886722"/>
    </source>
</evidence>
<gene>
    <name evidence="2" type="ORF">IAD06_00645</name>
</gene>
<dbReference type="SUPFAM" id="SSF48452">
    <property type="entry name" value="TPR-like"/>
    <property type="match status" value="1"/>
</dbReference>
<organism evidence="2 3">
    <name type="scientific">Candidatus Caccoplasma intestinavium</name>
    <dbReference type="NCBI Taxonomy" id="2840716"/>
    <lineage>
        <taxon>Bacteria</taxon>
        <taxon>Pseudomonadati</taxon>
        <taxon>Bacteroidota</taxon>
        <taxon>Bacteroidia</taxon>
        <taxon>Bacteroidales</taxon>
        <taxon>Bacteroidaceae</taxon>
        <taxon>Bacteroidaceae incertae sedis</taxon>
        <taxon>Candidatus Caccoplasma</taxon>
    </lineage>
</organism>
<dbReference type="AlphaFoldDB" id="A0A9D1GCE7"/>
<dbReference type="EMBL" id="DVKT01000005">
    <property type="protein sequence ID" value="HIT38537.1"/>
    <property type="molecule type" value="Genomic_DNA"/>
</dbReference>
<feature type="chain" id="PRO_5038415099" evidence="1">
    <location>
        <begin position="25"/>
        <end position="265"/>
    </location>
</feature>
<feature type="signal peptide" evidence="1">
    <location>
        <begin position="1"/>
        <end position="24"/>
    </location>
</feature>
<dbReference type="Gene3D" id="1.25.40.10">
    <property type="entry name" value="Tetratricopeptide repeat domain"/>
    <property type="match status" value="2"/>
</dbReference>
<dbReference type="SMART" id="SM00028">
    <property type="entry name" value="TPR"/>
    <property type="match status" value="2"/>
</dbReference>
<dbReference type="Proteomes" id="UP000886722">
    <property type="component" value="Unassembled WGS sequence"/>
</dbReference>
<dbReference type="Pfam" id="PF13181">
    <property type="entry name" value="TPR_8"/>
    <property type="match status" value="2"/>
</dbReference>
<dbReference type="InterPro" id="IPR011990">
    <property type="entry name" value="TPR-like_helical_dom_sf"/>
</dbReference>
<evidence type="ECO:0000313" key="2">
    <source>
        <dbReference type="EMBL" id="HIT38537.1"/>
    </source>
</evidence>
<reference evidence="2" key="1">
    <citation type="submission" date="2020-10" db="EMBL/GenBank/DDBJ databases">
        <authorList>
            <person name="Gilroy R."/>
        </authorList>
    </citation>
    <scope>NUCLEOTIDE SEQUENCE</scope>
    <source>
        <strain evidence="2">21143</strain>
    </source>
</reference>
<name>A0A9D1GCE7_9BACT</name>
<dbReference type="InterPro" id="IPR019734">
    <property type="entry name" value="TPR_rpt"/>
</dbReference>
<feature type="non-terminal residue" evidence="2">
    <location>
        <position position="265"/>
    </location>
</feature>
<sequence>MKRRTTRYIVCALLCSVVSSPLTAQKAVRIEQPSYTFDRAQQMYREGNYAGCIDLMTQFREQATRTTDKAKADYLIAVSAYAAKEPDALDRIENYLFCHPKTPHTGQAQLLRGHIYFDKGMYDKAIGIYEAIDLDKLTPDNQADLLLHLGSAYANTGQNDKAEPCFTAIIEVGGRFKNAALYRDAHRNYTEKEYAQAENELVEIAGDKNFSRPATALLAQSFFAQEKYPQAIEAAGCYMETYPADSTYYEMERILGESYYRKGDY</sequence>
<evidence type="ECO:0000256" key="1">
    <source>
        <dbReference type="SAM" id="SignalP"/>
    </source>
</evidence>
<accession>A0A9D1GCE7</accession>
<comment type="caution">
    <text evidence="2">The sequence shown here is derived from an EMBL/GenBank/DDBJ whole genome shotgun (WGS) entry which is preliminary data.</text>
</comment>
<proteinExistence type="predicted"/>
<reference evidence="2" key="2">
    <citation type="journal article" date="2021" name="PeerJ">
        <title>Extensive microbial diversity within the chicken gut microbiome revealed by metagenomics and culture.</title>
        <authorList>
            <person name="Gilroy R."/>
            <person name="Ravi A."/>
            <person name="Getino M."/>
            <person name="Pursley I."/>
            <person name="Horton D.L."/>
            <person name="Alikhan N.F."/>
            <person name="Baker D."/>
            <person name="Gharbi K."/>
            <person name="Hall N."/>
            <person name="Watson M."/>
            <person name="Adriaenssens E.M."/>
            <person name="Foster-Nyarko E."/>
            <person name="Jarju S."/>
            <person name="Secka A."/>
            <person name="Antonio M."/>
            <person name="Oren A."/>
            <person name="Chaudhuri R.R."/>
            <person name="La Ragione R."/>
            <person name="Hildebrand F."/>
            <person name="Pallen M.J."/>
        </authorList>
    </citation>
    <scope>NUCLEOTIDE SEQUENCE</scope>
    <source>
        <strain evidence="2">21143</strain>
    </source>
</reference>
<protein>
    <submittedName>
        <fullName evidence="2">Tetratricopeptide repeat protein</fullName>
    </submittedName>
</protein>
<keyword evidence="1" id="KW-0732">Signal</keyword>